<name>A0A1V8MB52_9GAMM</name>
<dbReference type="GO" id="GO:0016779">
    <property type="term" value="F:nucleotidyltransferase activity"/>
    <property type="evidence" value="ECO:0007669"/>
    <property type="project" value="InterPro"/>
</dbReference>
<dbReference type="InterPro" id="IPR043519">
    <property type="entry name" value="NT_sf"/>
</dbReference>
<feature type="domain" description="Polymerase nucleotidyl transferase" evidence="1">
    <location>
        <begin position="9"/>
        <end position="52"/>
    </location>
</feature>
<dbReference type="Proteomes" id="UP000191980">
    <property type="component" value="Unassembled WGS sequence"/>
</dbReference>
<gene>
    <name evidence="2" type="ORF">AU255_10940</name>
</gene>
<sequence>MRLTSKQIDTIKSSVLALDAGAHVYLFGSRVDDTKKGGDIDLLIESNLLTKNDLRKIRWQFFDIFGKQKMDLILESGSGNHEFITMIKPQAVEL</sequence>
<dbReference type="AlphaFoldDB" id="A0A1V8MB52"/>
<dbReference type="InterPro" id="IPR002934">
    <property type="entry name" value="Polymerase_NTP_transf_dom"/>
</dbReference>
<accession>A0A1V8MB52</accession>
<dbReference type="SUPFAM" id="SSF81301">
    <property type="entry name" value="Nucleotidyltransferase"/>
    <property type="match status" value="1"/>
</dbReference>
<dbReference type="EMBL" id="LPUF01000001">
    <property type="protein sequence ID" value="OQK18756.1"/>
    <property type="molecule type" value="Genomic_DNA"/>
</dbReference>
<dbReference type="Pfam" id="PF01909">
    <property type="entry name" value="NTP_transf_2"/>
    <property type="match status" value="1"/>
</dbReference>
<keyword evidence="3" id="KW-1185">Reference proteome</keyword>
<evidence type="ECO:0000313" key="3">
    <source>
        <dbReference type="Proteomes" id="UP000191980"/>
    </source>
</evidence>
<protein>
    <submittedName>
        <fullName evidence="2">DNA polymerase III subunit beta</fullName>
    </submittedName>
</protein>
<proteinExistence type="predicted"/>
<evidence type="ECO:0000259" key="1">
    <source>
        <dbReference type="Pfam" id="PF01909"/>
    </source>
</evidence>
<dbReference type="CDD" id="cd05403">
    <property type="entry name" value="NT_KNTase_like"/>
    <property type="match status" value="1"/>
</dbReference>
<evidence type="ECO:0000313" key="2">
    <source>
        <dbReference type="EMBL" id="OQK18756.1"/>
    </source>
</evidence>
<dbReference type="STRING" id="1420851.AU255_10940"/>
<dbReference type="Gene3D" id="3.30.460.10">
    <property type="entry name" value="Beta Polymerase, domain 2"/>
    <property type="match status" value="1"/>
</dbReference>
<comment type="caution">
    <text evidence="2">The sequence shown here is derived from an EMBL/GenBank/DDBJ whole genome shotgun (WGS) entry which is preliminary data.</text>
</comment>
<reference evidence="2 3" key="1">
    <citation type="submission" date="2015-12" db="EMBL/GenBank/DDBJ databases">
        <authorList>
            <person name="Shamseldin A."/>
            <person name="Moawad H."/>
            <person name="Abd El-Rahim W.M."/>
            <person name="Sadowsky M.J."/>
        </authorList>
    </citation>
    <scope>NUCLEOTIDE SEQUENCE [LARGE SCALE GENOMIC DNA]</scope>
    <source>
        <strain evidence="2 3">WF1</strain>
    </source>
</reference>
<organism evidence="2 3">
    <name type="scientific">Methyloprofundus sedimenti</name>
    <dbReference type="NCBI Taxonomy" id="1420851"/>
    <lineage>
        <taxon>Bacteria</taxon>
        <taxon>Pseudomonadati</taxon>
        <taxon>Pseudomonadota</taxon>
        <taxon>Gammaproteobacteria</taxon>
        <taxon>Methylococcales</taxon>
        <taxon>Methylococcaceae</taxon>
        <taxon>Methyloprofundus</taxon>
    </lineage>
</organism>
<dbReference type="OrthoDB" id="14556at2"/>